<evidence type="ECO:0000256" key="14">
    <source>
        <dbReference type="ARBA" id="ARBA00057335"/>
    </source>
</evidence>
<feature type="region of interest" description="Disordered" evidence="17">
    <location>
        <begin position="1"/>
        <end position="37"/>
    </location>
</feature>
<evidence type="ECO:0000256" key="15">
    <source>
        <dbReference type="PROSITE-ProRule" id="PRU10040"/>
    </source>
</evidence>
<evidence type="ECO:0000256" key="12">
    <source>
        <dbReference type="ARBA" id="ARBA00023316"/>
    </source>
</evidence>
<reference evidence="20 21" key="1">
    <citation type="journal article" date="2023" name="Hortic Res">
        <title>Pangenome of water caltrop reveals structural variations and asymmetric subgenome divergence after allopolyploidization.</title>
        <authorList>
            <person name="Zhang X."/>
            <person name="Chen Y."/>
            <person name="Wang L."/>
            <person name="Yuan Y."/>
            <person name="Fang M."/>
            <person name="Shi L."/>
            <person name="Lu R."/>
            <person name="Comes H.P."/>
            <person name="Ma Y."/>
            <person name="Chen Y."/>
            <person name="Huang G."/>
            <person name="Zhou Y."/>
            <person name="Zheng Z."/>
            <person name="Qiu Y."/>
        </authorList>
    </citation>
    <scope>NUCLEOTIDE SEQUENCE [LARGE SCALE GENOMIC DNA]</scope>
    <source>
        <tissue evidence="20">Roots</tissue>
    </source>
</reference>
<dbReference type="PROSITE" id="PS00503">
    <property type="entry name" value="PECTINESTERASE_2"/>
    <property type="match status" value="1"/>
</dbReference>
<feature type="transmembrane region" description="Helical" evidence="18">
    <location>
        <begin position="45"/>
        <end position="67"/>
    </location>
</feature>
<dbReference type="SUPFAM" id="SSF51126">
    <property type="entry name" value="Pectin lyase-like"/>
    <property type="match status" value="1"/>
</dbReference>
<keyword evidence="21" id="KW-1185">Reference proteome</keyword>
<dbReference type="Pfam" id="PF04043">
    <property type="entry name" value="PMEI"/>
    <property type="match status" value="1"/>
</dbReference>
<dbReference type="InterPro" id="IPR006501">
    <property type="entry name" value="Pectinesterase_inhib_dom"/>
</dbReference>
<keyword evidence="7 16" id="KW-0378">Hydrolase</keyword>
<evidence type="ECO:0000256" key="5">
    <source>
        <dbReference type="ARBA" id="ARBA00013229"/>
    </source>
</evidence>
<dbReference type="GO" id="GO:0042545">
    <property type="term" value="P:cell wall modification"/>
    <property type="evidence" value="ECO:0007669"/>
    <property type="project" value="UniProtKB-UniRule"/>
</dbReference>
<evidence type="ECO:0000256" key="13">
    <source>
        <dbReference type="ARBA" id="ARBA00047928"/>
    </source>
</evidence>
<dbReference type="GO" id="GO:0030599">
    <property type="term" value="F:pectinesterase activity"/>
    <property type="evidence" value="ECO:0007669"/>
    <property type="project" value="UniProtKB-UniRule"/>
</dbReference>
<keyword evidence="12" id="KW-0961">Cell wall biogenesis/degradation</keyword>
<keyword evidence="11" id="KW-1015">Disulfide bond</keyword>
<evidence type="ECO:0000256" key="10">
    <source>
        <dbReference type="ARBA" id="ARBA00023136"/>
    </source>
</evidence>
<dbReference type="InterPro" id="IPR011050">
    <property type="entry name" value="Pectin_lyase_fold/virulence"/>
</dbReference>
<evidence type="ECO:0000256" key="4">
    <source>
        <dbReference type="ARBA" id="ARBA00007786"/>
    </source>
</evidence>
<keyword evidence="8 18" id="KW-1133">Transmembrane helix</keyword>
<dbReference type="GO" id="GO:0004857">
    <property type="term" value="F:enzyme inhibitor activity"/>
    <property type="evidence" value="ECO:0007669"/>
    <property type="project" value="InterPro"/>
</dbReference>
<evidence type="ECO:0000256" key="3">
    <source>
        <dbReference type="ARBA" id="ARBA00006027"/>
    </source>
</evidence>
<comment type="catalytic activity">
    <reaction evidence="13 16">
        <text>[(1-&gt;4)-alpha-D-galacturonosyl methyl ester](n) + n H2O = [(1-&gt;4)-alpha-D-galacturonosyl](n) + n methanol + n H(+)</text>
        <dbReference type="Rhea" id="RHEA:22380"/>
        <dbReference type="Rhea" id="RHEA-COMP:14570"/>
        <dbReference type="Rhea" id="RHEA-COMP:14573"/>
        <dbReference type="ChEBI" id="CHEBI:15377"/>
        <dbReference type="ChEBI" id="CHEBI:15378"/>
        <dbReference type="ChEBI" id="CHEBI:17790"/>
        <dbReference type="ChEBI" id="CHEBI:140522"/>
        <dbReference type="ChEBI" id="CHEBI:140523"/>
        <dbReference type="EC" id="3.1.1.11"/>
    </reaction>
</comment>
<protein>
    <recommendedName>
        <fullName evidence="5 16">Pectinesterase</fullName>
        <ecNumber evidence="5 16">3.1.1.11</ecNumber>
    </recommendedName>
</protein>
<dbReference type="NCBIfam" id="TIGR01614">
    <property type="entry name" value="PME_inhib"/>
    <property type="match status" value="1"/>
</dbReference>
<dbReference type="GO" id="GO:0045490">
    <property type="term" value="P:pectin catabolic process"/>
    <property type="evidence" value="ECO:0007669"/>
    <property type="project" value="UniProtKB-UniRule"/>
</dbReference>
<feature type="domain" description="Pectinesterase inhibitor" evidence="19">
    <location>
        <begin position="81"/>
        <end position="241"/>
    </location>
</feature>
<evidence type="ECO:0000256" key="6">
    <source>
        <dbReference type="ARBA" id="ARBA00022692"/>
    </source>
</evidence>
<comment type="pathway">
    <text evidence="2 16">Glycan metabolism; pectin degradation; 2-dehydro-3-deoxy-D-gluconate from pectin: step 1/5.</text>
</comment>
<comment type="similarity">
    <text evidence="4">In the C-terminal section; belongs to the pectinesterase family.</text>
</comment>
<dbReference type="EMBL" id="JAXIOK010000023">
    <property type="protein sequence ID" value="KAK4743457.1"/>
    <property type="molecule type" value="Genomic_DNA"/>
</dbReference>
<keyword evidence="9 16" id="KW-0063">Aspartyl esterase</keyword>
<dbReference type="Gene3D" id="2.160.20.10">
    <property type="entry name" value="Single-stranded right-handed beta-helix, Pectin lyase-like"/>
    <property type="match status" value="1"/>
</dbReference>
<dbReference type="Gene3D" id="1.20.140.40">
    <property type="entry name" value="Invertase/pectin methylesterase inhibitor family protein"/>
    <property type="match status" value="1"/>
</dbReference>
<dbReference type="PANTHER" id="PTHR31707">
    <property type="entry name" value="PECTINESTERASE"/>
    <property type="match status" value="1"/>
</dbReference>
<comment type="function">
    <text evidence="14">Acts in the modification of cell walls via demethylesterification of cell wall pectin.</text>
</comment>
<dbReference type="Proteomes" id="UP001345219">
    <property type="component" value="Chromosome 1"/>
</dbReference>
<dbReference type="InterPro" id="IPR035513">
    <property type="entry name" value="Invertase/methylesterase_inhib"/>
</dbReference>
<proteinExistence type="inferred from homology"/>
<feature type="active site" evidence="15">
    <location>
        <position position="454"/>
    </location>
</feature>
<evidence type="ECO:0000256" key="1">
    <source>
        <dbReference type="ARBA" id="ARBA00004167"/>
    </source>
</evidence>
<sequence length="618" mass="67808">MGYDRKLAATKDESQQETLDQPAGDAETPLRPNPSSERWTRKRRLLLLTAFSLMLVIASAISVTLVMRLRRSASGGSGTRRPTKAISSACSHTLYPALCVESLLDFPGSTAAGTTEQDLVRISFNMTHHRFTKAFYLSSSISYIEMDPLTKSAYDDCVELLEDSVHALSRALSSVSPSEGGGSGEGAAGSTEDVMTWLSTAMTNHDTCSEGFKGVGAGPVKDRISEKLKDLSELVSNCLAIFSAIGNGEVGDFSGVPIQNRRRRLMDIEEEDEWLNGDEGFPWWVGKTERKLLAVPAAEIQADIVVSKDGENGTFKTISEAIKKAPEHSDRRIVIHIRAGRYEEDILKVGRKKTNLMFIGDGQEETVITGGKSVADKITTFRTASFAAQGAGFIARDMTFENYAGPEKHQAVALRVGADHAVIYRCKIIGYQDSLYVHSNRQFYRECDIYGTVDFIFGNAAVVIQSCNIFARVPMAQQKNTVTAQGRKDPNQNTGISIQNCTVLATADLEASKGSFPTYLGRPWKTYARVVYMLSNLGDHIHPQGWLEWNGDFALNTLYYGEYMNYGPGAGVAQRVMWPGYRVIESPEEASKFTVAEFIYGSEWLPSTGVAFLAGLSV</sequence>
<comment type="similarity">
    <text evidence="3">In the N-terminal section; belongs to the PMEI family.</text>
</comment>
<feature type="compositionally biased region" description="Basic and acidic residues" evidence="17">
    <location>
        <begin position="1"/>
        <end position="14"/>
    </location>
</feature>
<dbReference type="Pfam" id="PF01095">
    <property type="entry name" value="Pectinesterase"/>
    <property type="match status" value="1"/>
</dbReference>
<organism evidence="20 21">
    <name type="scientific">Trapa incisa</name>
    <dbReference type="NCBI Taxonomy" id="236973"/>
    <lineage>
        <taxon>Eukaryota</taxon>
        <taxon>Viridiplantae</taxon>
        <taxon>Streptophyta</taxon>
        <taxon>Embryophyta</taxon>
        <taxon>Tracheophyta</taxon>
        <taxon>Spermatophyta</taxon>
        <taxon>Magnoliopsida</taxon>
        <taxon>eudicotyledons</taxon>
        <taxon>Gunneridae</taxon>
        <taxon>Pentapetalae</taxon>
        <taxon>rosids</taxon>
        <taxon>malvids</taxon>
        <taxon>Myrtales</taxon>
        <taxon>Lythraceae</taxon>
        <taxon>Trapa</taxon>
    </lineage>
</organism>
<dbReference type="GO" id="GO:0016020">
    <property type="term" value="C:membrane"/>
    <property type="evidence" value="ECO:0007669"/>
    <property type="project" value="UniProtKB-SubCell"/>
</dbReference>
<evidence type="ECO:0000256" key="18">
    <source>
        <dbReference type="SAM" id="Phobius"/>
    </source>
</evidence>
<gene>
    <name evidence="20" type="ORF">SAY87_001458</name>
</gene>
<dbReference type="CDD" id="cd15798">
    <property type="entry name" value="PMEI-like_3"/>
    <property type="match status" value="1"/>
</dbReference>
<evidence type="ECO:0000256" key="8">
    <source>
        <dbReference type="ARBA" id="ARBA00022989"/>
    </source>
</evidence>
<evidence type="ECO:0000259" key="19">
    <source>
        <dbReference type="SMART" id="SM00856"/>
    </source>
</evidence>
<evidence type="ECO:0000256" key="16">
    <source>
        <dbReference type="RuleBase" id="RU000589"/>
    </source>
</evidence>
<dbReference type="FunFam" id="2.160.20.10:FF:000001">
    <property type="entry name" value="Pectinesterase"/>
    <property type="match status" value="1"/>
</dbReference>
<evidence type="ECO:0000256" key="9">
    <source>
        <dbReference type="ARBA" id="ARBA00023085"/>
    </source>
</evidence>
<dbReference type="InterPro" id="IPR012334">
    <property type="entry name" value="Pectin_lyas_fold"/>
</dbReference>
<keyword evidence="6 18" id="KW-0812">Transmembrane</keyword>
<evidence type="ECO:0000256" key="7">
    <source>
        <dbReference type="ARBA" id="ARBA00022801"/>
    </source>
</evidence>
<dbReference type="SUPFAM" id="SSF101148">
    <property type="entry name" value="Plant invertase/pectin methylesterase inhibitor"/>
    <property type="match status" value="1"/>
</dbReference>
<name>A0AAN7GVB1_9MYRT</name>
<comment type="caution">
    <text evidence="20">The sequence shown here is derived from an EMBL/GenBank/DDBJ whole genome shotgun (WGS) entry which is preliminary data.</text>
</comment>
<evidence type="ECO:0000313" key="20">
    <source>
        <dbReference type="EMBL" id="KAK4743457.1"/>
    </source>
</evidence>
<evidence type="ECO:0000256" key="11">
    <source>
        <dbReference type="ARBA" id="ARBA00023157"/>
    </source>
</evidence>
<dbReference type="SMART" id="SM00856">
    <property type="entry name" value="PMEI"/>
    <property type="match status" value="1"/>
</dbReference>
<dbReference type="InterPro" id="IPR000070">
    <property type="entry name" value="Pectinesterase_cat"/>
</dbReference>
<evidence type="ECO:0000256" key="2">
    <source>
        <dbReference type="ARBA" id="ARBA00005184"/>
    </source>
</evidence>
<evidence type="ECO:0000256" key="17">
    <source>
        <dbReference type="SAM" id="MobiDB-lite"/>
    </source>
</evidence>
<comment type="subcellular location">
    <subcellularLocation>
        <location evidence="1">Membrane</location>
        <topology evidence="1">Single-pass membrane protein</topology>
    </subcellularLocation>
</comment>
<keyword evidence="10 18" id="KW-0472">Membrane</keyword>
<dbReference type="InterPro" id="IPR033131">
    <property type="entry name" value="Pectinesterase_Asp_AS"/>
</dbReference>
<dbReference type="AlphaFoldDB" id="A0AAN7GVB1"/>
<evidence type="ECO:0000313" key="21">
    <source>
        <dbReference type="Proteomes" id="UP001345219"/>
    </source>
</evidence>
<dbReference type="FunFam" id="1.20.140.40:FF:000012">
    <property type="entry name" value="Pectinesterase"/>
    <property type="match status" value="1"/>
</dbReference>
<dbReference type="EC" id="3.1.1.11" evidence="5 16"/>
<accession>A0AAN7GVB1</accession>